<protein>
    <submittedName>
        <fullName evidence="2">Uncharacterized protein</fullName>
    </submittedName>
</protein>
<organism evidence="2 3">
    <name type="scientific">Xylaria bambusicola</name>
    <dbReference type="NCBI Taxonomy" id="326684"/>
    <lineage>
        <taxon>Eukaryota</taxon>
        <taxon>Fungi</taxon>
        <taxon>Dikarya</taxon>
        <taxon>Ascomycota</taxon>
        <taxon>Pezizomycotina</taxon>
        <taxon>Sordariomycetes</taxon>
        <taxon>Xylariomycetidae</taxon>
        <taxon>Xylariales</taxon>
        <taxon>Xylariaceae</taxon>
        <taxon>Xylaria</taxon>
    </lineage>
</organism>
<proteinExistence type="predicted"/>
<gene>
    <name evidence="2" type="ORF">RRF57_012300</name>
</gene>
<comment type="caution">
    <text evidence="2">The sequence shown here is derived from an EMBL/GenBank/DDBJ whole genome shotgun (WGS) entry which is preliminary data.</text>
</comment>
<feature type="region of interest" description="Disordered" evidence="1">
    <location>
        <begin position="37"/>
        <end position="73"/>
    </location>
</feature>
<evidence type="ECO:0000256" key="1">
    <source>
        <dbReference type="SAM" id="MobiDB-lite"/>
    </source>
</evidence>
<evidence type="ECO:0000313" key="3">
    <source>
        <dbReference type="Proteomes" id="UP001305414"/>
    </source>
</evidence>
<reference evidence="2 3" key="1">
    <citation type="submission" date="2023-10" db="EMBL/GenBank/DDBJ databases">
        <title>Draft genome sequence of Xylaria bambusicola isolate GMP-LS, the root and basal stem rot pathogen of sugarcane in Indonesia.</title>
        <authorList>
            <person name="Selvaraj P."/>
            <person name="Muralishankar V."/>
            <person name="Muruganantham S."/>
            <person name="Sp S."/>
            <person name="Haryani S."/>
            <person name="Lau K.J.X."/>
            <person name="Naqvi N.I."/>
        </authorList>
    </citation>
    <scope>NUCLEOTIDE SEQUENCE [LARGE SCALE GENOMIC DNA]</scope>
    <source>
        <strain evidence="2">GMP-LS</strain>
    </source>
</reference>
<feature type="region of interest" description="Disordered" evidence="1">
    <location>
        <begin position="139"/>
        <end position="174"/>
    </location>
</feature>
<accession>A0AAN7UZC5</accession>
<keyword evidence="3" id="KW-1185">Reference proteome</keyword>
<dbReference type="Proteomes" id="UP001305414">
    <property type="component" value="Unassembled WGS sequence"/>
</dbReference>
<name>A0AAN7UZC5_9PEZI</name>
<dbReference type="EMBL" id="JAWHQM010000073">
    <property type="protein sequence ID" value="KAK5636588.1"/>
    <property type="molecule type" value="Genomic_DNA"/>
</dbReference>
<evidence type="ECO:0000313" key="2">
    <source>
        <dbReference type="EMBL" id="KAK5636588.1"/>
    </source>
</evidence>
<sequence>MYPAGAHERPRWANTTTKTDTSYHKALLDGEYFPVVAPKNRKPSHSTDTGATAYGPRYKQETSSTYTAKPRSRRKRMVGFLSRAIKNLRGAFLNYLSPAREGTTFLENEQQRRAIADILYDDPGPWHEYGKLDSDIEDDKYNSRCPKKTGPGKWFKTRSERLNTEQEAPCAVER</sequence>
<dbReference type="AlphaFoldDB" id="A0AAN7UZC5"/>